<feature type="non-terminal residue" evidence="6">
    <location>
        <position position="1609"/>
    </location>
</feature>
<dbReference type="InterPro" id="IPR052435">
    <property type="entry name" value="YY1-Transcr_Regul"/>
</dbReference>
<dbReference type="PANTHER" id="PTHR16088:SF3">
    <property type="entry name" value="GON-4-LIKE PROTEIN"/>
    <property type="match status" value="1"/>
</dbReference>
<evidence type="ECO:0000313" key="6">
    <source>
        <dbReference type="EMBL" id="KAJ1735082.1"/>
    </source>
</evidence>
<dbReference type="GO" id="GO:0005634">
    <property type="term" value="C:nucleus"/>
    <property type="evidence" value="ECO:0007669"/>
    <property type="project" value="TreeGrafter"/>
</dbReference>
<dbReference type="Gene3D" id="1.10.10.60">
    <property type="entry name" value="Homeodomain-like"/>
    <property type="match status" value="1"/>
</dbReference>
<feature type="region of interest" description="Disordered" evidence="4">
    <location>
        <begin position="228"/>
        <end position="253"/>
    </location>
</feature>
<dbReference type="OrthoDB" id="2143914at2759"/>
<feature type="compositionally biased region" description="Low complexity" evidence="4">
    <location>
        <begin position="269"/>
        <end position="289"/>
    </location>
</feature>
<evidence type="ECO:0000256" key="3">
    <source>
        <dbReference type="ARBA" id="ARBA00023242"/>
    </source>
</evidence>
<accession>A0A9W7YG63</accession>
<feature type="region of interest" description="Disordered" evidence="4">
    <location>
        <begin position="508"/>
        <end position="562"/>
    </location>
</feature>
<comment type="caution">
    <text evidence="6">The sequence shown here is derived from an EMBL/GenBank/DDBJ whole genome shotgun (WGS) entry which is preliminary data.</text>
</comment>
<feature type="compositionally biased region" description="Basic and acidic residues" evidence="4">
    <location>
        <begin position="1207"/>
        <end position="1216"/>
    </location>
</feature>
<feature type="region of interest" description="Disordered" evidence="4">
    <location>
        <begin position="718"/>
        <end position="781"/>
    </location>
</feature>
<dbReference type="EMBL" id="JANBOI010000042">
    <property type="protein sequence ID" value="KAJ1735082.1"/>
    <property type="molecule type" value="Genomic_DNA"/>
</dbReference>
<feature type="region of interest" description="Disordered" evidence="4">
    <location>
        <begin position="121"/>
        <end position="154"/>
    </location>
</feature>
<feature type="compositionally biased region" description="Polar residues" evidence="4">
    <location>
        <begin position="523"/>
        <end position="534"/>
    </location>
</feature>
<evidence type="ECO:0000256" key="1">
    <source>
        <dbReference type="ARBA" id="ARBA00023015"/>
    </source>
</evidence>
<proteinExistence type="predicted"/>
<dbReference type="PANTHER" id="PTHR16088">
    <property type="entry name" value="YY1 ASSOCIATED PROTEIN-RELATED"/>
    <property type="match status" value="1"/>
</dbReference>
<evidence type="ECO:0000313" key="7">
    <source>
        <dbReference type="Proteomes" id="UP001143981"/>
    </source>
</evidence>
<organism evidence="6 7">
    <name type="scientific">Coemansia biformis</name>
    <dbReference type="NCBI Taxonomy" id="1286918"/>
    <lineage>
        <taxon>Eukaryota</taxon>
        <taxon>Fungi</taxon>
        <taxon>Fungi incertae sedis</taxon>
        <taxon>Zoopagomycota</taxon>
        <taxon>Kickxellomycotina</taxon>
        <taxon>Kickxellomycetes</taxon>
        <taxon>Kickxellales</taxon>
        <taxon>Kickxellaceae</taxon>
        <taxon>Coemansia</taxon>
    </lineage>
</organism>
<feature type="region of interest" description="Disordered" evidence="4">
    <location>
        <begin position="178"/>
        <end position="200"/>
    </location>
</feature>
<name>A0A9W7YG63_9FUNG</name>
<sequence length="1609" mass="168083">PKAALKIGSTPQRAAASEHGKPLPDSWFAGAAAEMPPAEPSGLFALEADDSLIQELLAGIPSTAWLPTDPLTSEDWFPDPASSVITQDYSLLPAEQPDPDAVGEAVARAVATTHAAHAGAVGAGTDVRASQSHSADVLGRAAATGRPGKAPIPEADVTLDTASSHALQPTPDARLLAGVRSKRGTTLVSRSGSKRGNPLSGFAKKHGIGYPVGNQMAILSPELLSSSPPNATQLRKNPYKYYSPPKHLVPRPTAGQAAGRNLMLGVNTPRASQSQRAPSSSGRSQPASARRPRNISGNSTHSSRSHGAVPGAQARLCDTAKAAAKWEIGQDKLLLRGVRYHRWRDGLPARDPSRFVADDWEQISLAVSAGGIFRSARQCRRRWAVMFSHLGSTIMEFVDSAPTPQSSAQSTPAPPGSAASGAPDPGPEGRAPQTAAPLEVAPHPPSELLGRSQSLGLELASLISPADFDIQSLDVENRWATPAYCQLLTDIVHAITNPGSRAAEVVRKGASATAKEPSGDTAAEQTTVHASSTAAPERPKKQLAPATPAGARRKTTGGSVGRVVGSSQAADLGGMLPLPLVQQVLAPSAQHAGDRTHADLLKAAGGPAGQLSVAGALSALHEVLPRPAGSSNPPPGNSAGHVDMGLQVPAALPMTLPGVSGAGAILASQPASSHAGGGGGAATGLETVTSDQDMNVYMEFIRSLAADQGDLSGTWSSLFEDPGNCAPAPSQSRSLGIDDDDANDGDFVLEDSEDVDDDDDDDGDYDAGESEQPTGQAYEDSPRVGAMDALGRPKALGTFQANPASSNTDKGNSWELALRQLGLEADGSPAISFADVLAGTELEGIAKLPSSSGSTNILADPLIQQLMQGVNIGGDGGSSSVGHAAWLSSMAIDPAALPQWSVVESSGTDGDLIAAAKAPSGGRQAGYKDLSLAEFASGASGAPDPAMGSAQTGKAQRHGGRALGVAGVGGSGGDGAEGRAVHRTHSHQSHLQRLMSDIVAPSKRGAFKPPRKLMKKPASASIVKALSAAVMMDMDGFSGLGSNAMDTEMSGLYQDALQEGEDIGVQEESLSADNCEYLFTADQMSQLREQQIQNFQFVMQAFLISCAEVGPHTQRARHWKKQLDQLALWHSLGTREAPSDLMSADGLKRFGSLIESAERQRASTGTVGMTECGRFAPNPASFFAIPGITAVIPDIYEAVDEIHRATQLSADHDPKGGDGSGGGGADATKSGARKAAAPTVEMRSFDRNMDFTTRCQCTPIAPDDFKSALMLGSVFPRMYLQMRNGKRKAEEEAESPEDKVQVVVASGGSKQMALLPAGLPRADGGGGGEGKGHALLPGMKPLAPLVKPGSRTAAGGGGAKGAGAAVRGRAVRGNSAGGGGGGSGLPAIMPMVSNEGPPAYTAADVRVLVEEMKSQMRAFRRDIHRVPRSRRRIFVQGDDGVPRLDWMKMKIDPLVLPPAMHFLLAPLLSYSGFKEAMLPRIVAVRKPKNRIHFLETEDALLFLGLRLFGLDDVASMRVHLLPCKTASQLRNRMNNLRARRAPQNPVKEYCLRRITPFTLEEEEILRVGVLVYGDEFQQMNQNLLVNRPLLALTHMWQHARGPHESAATS</sequence>
<feature type="region of interest" description="Disordered" evidence="4">
    <location>
        <begin position="1"/>
        <end position="28"/>
    </location>
</feature>
<keyword evidence="1" id="KW-0805">Transcription regulation</keyword>
<reference evidence="6" key="1">
    <citation type="submission" date="2022-07" db="EMBL/GenBank/DDBJ databases">
        <title>Phylogenomic reconstructions and comparative analyses of Kickxellomycotina fungi.</title>
        <authorList>
            <person name="Reynolds N.K."/>
            <person name="Stajich J.E."/>
            <person name="Barry K."/>
            <person name="Grigoriev I.V."/>
            <person name="Crous P."/>
            <person name="Smith M.E."/>
        </authorList>
    </citation>
    <scope>NUCLEOTIDE SEQUENCE</scope>
    <source>
        <strain evidence="6">BCRC 34381</strain>
    </source>
</reference>
<feature type="region of interest" description="Disordered" evidence="4">
    <location>
        <begin position="401"/>
        <end position="449"/>
    </location>
</feature>
<dbReference type="Proteomes" id="UP001143981">
    <property type="component" value="Unassembled WGS sequence"/>
</dbReference>
<keyword evidence="2" id="KW-0804">Transcription</keyword>
<dbReference type="InterPro" id="IPR001005">
    <property type="entry name" value="SANT/Myb"/>
</dbReference>
<dbReference type="SMART" id="SM00717">
    <property type="entry name" value="SANT"/>
    <property type="match status" value="3"/>
</dbReference>
<evidence type="ECO:0000256" key="4">
    <source>
        <dbReference type="SAM" id="MobiDB-lite"/>
    </source>
</evidence>
<dbReference type="GO" id="GO:0006355">
    <property type="term" value="P:regulation of DNA-templated transcription"/>
    <property type="evidence" value="ECO:0007669"/>
    <property type="project" value="TreeGrafter"/>
</dbReference>
<dbReference type="GO" id="GO:0003712">
    <property type="term" value="F:transcription coregulator activity"/>
    <property type="evidence" value="ECO:0007669"/>
    <property type="project" value="TreeGrafter"/>
</dbReference>
<feature type="compositionally biased region" description="Acidic residues" evidence="4">
    <location>
        <begin position="737"/>
        <end position="769"/>
    </location>
</feature>
<keyword evidence="7" id="KW-1185">Reference proteome</keyword>
<feature type="compositionally biased region" description="Low complexity" evidence="4">
    <location>
        <begin position="401"/>
        <end position="423"/>
    </location>
</feature>
<feature type="region of interest" description="Disordered" evidence="4">
    <location>
        <begin position="268"/>
        <end position="312"/>
    </location>
</feature>
<keyword evidence="3" id="KW-0539">Nucleus</keyword>
<gene>
    <name evidence="6" type="ORF">LPJ61_000744</name>
</gene>
<evidence type="ECO:0000259" key="5">
    <source>
        <dbReference type="PROSITE" id="PS50090"/>
    </source>
</evidence>
<protein>
    <recommendedName>
        <fullName evidence="5">Myb-like domain-containing protein</fullName>
    </recommendedName>
</protein>
<feature type="region of interest" description="Disordered" evidence="4">
    <location>
        <begin position="1207"/>
        <end position="1238"/>
    </location>
</feature>
<feature type="domain" description="Myb-like" evidence="5">
    <location>
        <begin position="318"/>
        <end position="387"/>
    </location>
</feature>
<evidence type="ECO:0000256" key="2">
    <source>
        <dbReference type="ARBA" id="ARBA00023163"/>
    </source>
</evidence>
<dbReference type="PROSITE" id="PS50090">
    <property type="entry name" value="MYB_LIKE"/>
    <property type="match status" value="1"/>
</dbReference>